<dbReference type="GO" id="GO:0007030">
    <property type="term" value="P:Golgi organization"/>
    <property type="evidence" value="ECO:0000318"/>
    <property type="project" value="GO_Central"/>
</dbReference>
<feature type="coiled-coil region" evidence="2">
    <location>
        <begin position="217"/>
        <end position="357"/>
    </location>
</feature>
<reference evidence="5" key="2">
    <citation type="submission" date="2025-08" db="UniProtKB">
        <authorList>
            <consortium name="Ensembl"/>
        </authorList>
    </citation>
    <scope>IDENTIFICATION</scope>
</reference>
<feature type="region of interest" description="Disordered" evidence="3">
    <location>
        <begin position="1"/>
        <end position="66"/>
    </location>
</feature>
<organism evidence="5 6">
    <name type="scientific">Pan troglodytes</name>
    <name type="common">Chimpanzee</name>
    <dbReference type="NCBI Taxonomy" id="9598"/>
    <lineage>
        <taxon>Eukaryota</taxon>
        <taxon>Metazoa</taxon>
        <taxon>Chordata</taxon>
        <taxon>Craniata</taxon>
        <taxon>Vertebrata</taxon>
        <taxon>Euteleostomi</taxon>
        <taxon>Mammalia</taxon>
        <taxon>Eutheria</taxon>
        <taxon>Euarchontoglires</taxon>
        <taxon>Primates</taxon>
        <taxon>Haplorrhini</taxon>
        <taxon>Catarrhini</taxon>
        <taxon>Hominidae</taxon>
        <taxon>Pan</taxon>
    </lineage>
</organism>
<dbReference type="HOGENOM" id="CLU_012403_2_0_1"/>
<protein>
    <recommendedName>
        <fullName evidence="4">Golgin subfamily A conserved domain-containing protein</fullName>
    </recommendedName>
</protein>
<name>H2Q924_PANTR</name>
<evidence type="ECO:0000256" key="3">
    <source>
        <dbReference type="SAM" id="MobiDB-lite"/>
    </source>
</evidence>
<keyword evidence="1 2" id="KW-0175">Coiled coil</keyword>
<dbReference type="OMA" id="ATSEGCH"/>
<dbReference type="PANTHER" id="PTHR10881:SF62">
    <property type="entry name" value="GOLGIN SUBFAMILY A MEMBER 8H-RELATED"/>
    <property type="match status" value="1"/>
</dbReference>
<feature type="region of interest" description="Disordered" evidence="3">
    <location>
        <begin position="488"/>
        <end position="545"/>
    </location>
</feature>
<feature type="compositionally biased region" description="Gly residues" evidence="3">
    <location>
        <begin position="448"/>
        <end position="460"/>
    </location>
</feature>
<dbReference type="PANTHER" id="PTHR10881">
    <property type="entry name" value="GOLGIN SUBFAMILY A MEMBER-RELATED"/>
    <property type="match status" value="1"/>
</dbReference>
<evidence type="ECO:0000259" key="4">
    <source>
        <dbReference type="Pfam" id="PF15070"/>
    </source>
</evidence>
<dbReference type="AlphaFoldDB" id="H2Q924"/>
<feature type="compositionally biased region" description="Low complexity" evidence="3">
    <location>
        <begin position="493"/>
        <end position="508"/>
    </location>
</feature>
<feature type="region of interest" description="Disordered" evidence="3">
    <location>
        <begin position="443"/>
        <end position="465"/>
    </location>
</feature>
<dbReference type="GO" id="GO:0000137">
    <property type="term" value="C:Golgi cis cisterna"/>
    <property type="evidence" value="ECO:0000318"/>
    <property type="project" value="GO_Central"/>
</dbReference>
<dbReference type="EMBL" id="AC254971">
    <property type="status" value="NOT_ANNOTATED_CDS"/>
    <property type="molecule type" value="Genomic_DNA"/>
</dbReference>
<sequence>MAEETQHNKLAAAKKKLKEYWQKNSPRVPAGAKRNRKTNGSIPETATSGGCQSPGDSATGFHGEGPTSSAALKDLEIREPAVVLDSRSVKISQLKNTIKSLKQQKKQVEHQLEEVQIQRLNIQKKQLNTDLYDTKCSLRYFEESKDLAGCLQYSLQCIGELERALSAVTTTEEKEISFLSRSRAPVEWQLEQSIQEKARLKLKESFQQVQLQRDNYAQQIKGERARWQQRMRKMSQEVYTLKTEKEHYTHRVEDLERSLSKLKNQMVKMGLPPAVPSEVELQHLRKELERVAVELQAQVKNNQCISLLNWGQEERIREQEERLRKQEESALQLEQQVKELQEKLGEEHLEAASQQNQQLTAQPSLMALPGEGHGGEHLDSEGEESVPEDLENREAMSSFMDHLEEKADLSELVKKKELCFIRHWRESCHQKIHHLLSEPGGRAKDAALGGGHHQAGAQGGDEGEAAGAAADGVAAYSNYKNGHRKFLATAQNPADEPGPGAPAPQELGAADKHGGELKRSAALGRPNSWDHKHEPPLQANLFLSN</sequence>
<dbReference type="GO" id="GO:0005801">
    <property type="term" value="C:cis-Golgi network"/>
    <property type="evidence" value="ECO:0000318"/>
    <property type="project" value="GO_Central"/>
</dbReference>
<dbReference type="GeneTree" id="ENSGT00530000062932"/>
<feature type="domain" description="Golgin subfamily A conserved" evidence="4">
    <location>
        <begin position="201"/>
        <end position="341"/>
    </location>
</feature>
<proteinExistence type="predicted"/>
<reference evidence="5" key="3">
    <citation type="submission" date="2025-09" db="UniProtKB">
        <authorList>
            <consortium name="Ensembl"/>
        </authorList>
    </citation>
    <scope>IDENTIFICATION</scope>
</reference>
<dbReference type="Pfam" id="PF15070">
    <property type="entry name" value="GOLGA2L5"/>
    <property type="match status" value="1"/>
</dbReference>
<dbReference type="Bgee" id="ENSPTRG00000030342">
    <property type="expression patterns" value="Expressed in testis and 12 other cell types or tissues"/>
</dbReference>
<evidence type="ECO:0000313" key="6">
    <source>
        <dbReference type="Proteomes" id="UP000002277"/>
    </source>
</evidence>
<evidence type="ECO:0000313" key="5">
    <source>
        <dbReference type="Ensembl" id="ENSPTRP00000011707.6"/>
    </source>
</evidence>
<feature type="compositionally biased region" description="Basic and acidic residues" evidence="3">
    <location>
        <begin position="509"/>
        <end position="519"/>
    </location>
</feature>
<keyword evidence="6" id="KW-1185">Reference proteome</keyword>
<dbReference type="GO" id="GO:0032580">
    <property type="term" value="C:Golgi cisterna membrane"/>
    <property type="evidence" value="ECO:0000318"/>
    <property type="project" value="GO_Central"/>
</dbReference>
<feature type="coiled-coil region" evidence="2">
    <location>
        <begin position="84"/>
        <end position="130"/>
    </location>
</feature>
<feature type="compositionally biased region" description="Polar residues" evidence="3">
    <location>
        <begin position="38"/>
        <end position="56"/>
    </location>
</feature>
<accession>H2Q924</accession>
<dbReference type="InterPro" id="IPR024858">
    <property type="entry name" value="GOLGA"/>
</dbReference>
<dbReference type="Ensembl" id="ENSPTRT00000012647.6">
    <property type="protein sequence ID" value="ENSPTRP00000011707.6"/>
    <property type="gene ID" value="ENSPTRG00000030342.4"/>
</dbReference>
<evidence type="ECO:0000256" key="2">
    <source>
        <dbReference type="SAM" id="Coils"/>
    </source>
</evidence>
<dbReference type="Proteomes" id="UP000002277">
    <property type="component" value="Chromosome 15"/>
</dbReference>
<dbReference type="InterPro" id="IPR043976">
    <property type="entry name" value="GOLGA_cons_dom"/>
</dbReference>
<dbReference type="InParanoid" id="H2Q924"/>
<dbReference type="eggNOG" id="KOG4725">
    <property type="taxonomic scope" value="Eukaryota"/>
</dbReference>
<reference evidence="5 6" key="1">
    <citation type="journal article" date="2005" name="Nature">
        <title>Initial sequence of the chimpanzee genome and comparison with the human genome.</title>
        <authorList>
            <consortium name="Chimpanzee sequencing and analysis consortium"/>
        </authorList>
    </citation>
    <scope>NUCLEOTIDE SEQUENCE [LARGE SCALE GENOMIC DNA]</scope>
</reference>
<feature type="region of interest" description="Disordered" evidence="3">
    <location>
        <begin position="365"/>
        <end position="389"/>
    </location>
</feature>
<evidence type="ECO:0000256" key="1">
    <source>
        <dbReference type="ARBA" id="ARBA00023054"/>
    </source>
</evidence>